<evidence type="ECO:0000313" key="4">
    <source>
        <dbReference type="Proteomes" id="UP000719942"/>
    </source>
</evidence>
<accession>A0ABS7DQY8</accession>
<feature type="transmembrane region" description="Helical" evidence="2">
    <location>
        <begin position="37"/>
        <end position="54"/>
    </location>
</feature>
<keyword evidence="1 2" id="KW-0472">Membrane</keyword>
<dbReference type="EMBL" id="JAGFNZ010000005">
    <property type="protein sequence ID" value="MBW7573712.1"/>
    <property type="molecule type" value="Genomic_DNA"/>
</dbReference>
<keyword evidence="1" id="KW-0749">Sporulation</keyword>
<evidence type="ECO:0000313" key="3">
    <source>
        <dbReference type="EMBL" id="MBW7573712.1"/>
    </source>
</evidence>
<sequence>MKQTIYIDVLVGINLFINYFLLLAVSKFLSLPVKRPRMVAAAALGAAASLSILLPEANTFLCFAFKLAVSGLIVLSAYPYYGLKQFLRELAAFYIMSFAFAGFMLALWYFISPQGLIIKNSVVYFNVSPLLLIVLTVICYFIIRLIHRITGRQAPENLFCRIQIDFNGKSVSCAAKVDTGNTLTEPFSNAPVAVVCEECLEGIIPQQDSGKIRLVPFQAVSGGGLLPAFKPDKLTVMNGNNKIEVHEVYIAVTKSKFGAFSALLNPDLLQKTPA</sequence>
<feature type="transmembrane region" description="Helical" evidence="2">
    <location>
        <begin position="93"/>
        <end position="111"/>
    </location>
</feature>
<dbReference type="PIRSF" id="PIRSF018571">
    <property type="entry name" value="SpoIIGA"/>
    <property type="match status" value="1"/>
</dbReference>
<protein>
    <recommendedName>
        <fullName evidence="1">Sporulation sigma-E factor-processing peptidase</fullName>
        <ecNumber evidence="1">3.4.23.-</ecNumber>
    </recommendedName>
    <alternativeName>
        <fullName evidence="1">Membrane-associated aspartic protease</fullName>
    </alternativeName>
    <alternativeName>
        <fullName evidence="1">Stage II sporulation protein GA</fullName>
    </alternativeName>
</protein>
<dbReference type="InterPro" id="IPR005081">
    <property type="entry name" value="SpoIIGA"/>
</dbReference>
<dbReference type="EC" id="3.4.23.-" evidence="1"/>
<name>A0ABS7DQY8_9FIRM</name>
<keyword evidence="1" id="KW-0378">Hydrolase</keyword>
<proteinExistence type="inferred from homology"/>
<comment type="similarity">
    <text evidence="1">Belongs to the peptidase U4 family.</text>
</comment>
<comment type="function">
    <text evidence="1">Probable aspartic protease that is responsible for the proteolytic cleavage of the RNA polymerase sigma E factor (SigE/spoIIGB) to yield the active peptide in the mother cell during sporulation. Responds to a signal from the forespore that is triggered by the extracellular signal protein SpoIIR.</text>
</comment>
<keyword evidence="2" id="KW-0812">Transmembrane</keyword>
<comment type="caution">
    <text evidence="3">The sequence shown here is derived from an EMBL/GenBank/DDBJ whole genome shotgun (WGS) entry which is preliminary data.</text>
</comment>
<keyword evidence="2" id="KW-1133">Transmembrane helix</keyword>
<keyword evidence="1" id="KW-0645">Protease</keyword>
<evidence type="ECO:0000256" key="2">
    <source>
        <dbReference type="SAM" id="Phobius"/>
    </source>
</evidence>
<feature type="transmembrane region" description="Helical" evidence="2">
    <location>
        <begin position="123"/>
        <end position="143"/>
    </location>
</feature>
<comment type="subcellular location">
    <subcellularLocation>
        <location evidence="1">Cell membrane</location>
    </subcellularLocation>
</comment>
<gene>
    <name evidence="3" type="ORF">J5W02_12920</name>
</gene>
<dbReference type="Pfam" id="PF03419">
    <property type="entry name" value="Peptidase_U4"/>
    <property type="match status" value="1"/>
</dbReference>
<keyword evidence="1" id="KW-1003">Cell membrane</keyword>
<keyword evidence="1" id="KW-0064">Aspartyl protease</keyword>
<evidence type="ECO:0000256" key="1">
    <source>
        <dbReference type="PIRNR" id="PIRNR018571"/>
    </source>
</evidence>
<dbReference type="Proteomes" id="UP000719942">
    <property type="component" value="Unassembled WGS sequence"/>
</dbReference>
<feature type="transmembrane region" description="Helical" evidence="2">
    <location>
        <begin position="6"/>
        <end position="25"/>
    </location>
</feature>
<keyword evidence="4" id="KW-1185">Reference proteome</keyword>
<reference evidence="3 4" key="1">
    <citation type="submission" date="2021-03" db="EMBL/GenBank/DDBJ databases">
        <title>Caproiciproducens sp. nov. isolated from feces of cow.</title>
        <authorList>
            <person name="Choi J.-Y."/>
        </authorList>
    </citation>
    <scope>NUCLEOTIDE SEQUENCE [LARGE SCALE GENOMIC DNA]</scope>
    <source>
        <strain evidence="3 4">AGMB10547</strain>
    </source>
</reference>
<feature type="transmembrane region" description="Helical" evidence="2">
    <location>
        <begin position="60"/>
        <end position="81"/>
    </location>
</feature>
<dbReference type="RefSeq" id="WP_219966106.1">
    <property type="nucleotide sequence ID" value="NZ_JAGFNZ010000005.1"/>
</dbReference>
<organism evidence="3 4">
    <name type="scientific">Caproiciproducens faecalis</name>
    <dbReference type="NCBI Taxonomy" id="2820301"/>
    <lineage>
        <taxon>Bacteria</taxon>
        <taxon>Bacillati</taxon>
        <taxon>Bacillota</taxon>
        <taxon>Clostridia</taxon>
        <taxon>Eubacteriales</taxon>
        <taxon>Acutalibacteraceae</taxon>
        <taxon>Caproiciproducens</taxon>
    </lineage>
</organism>